<protein>
    <submittedName>
        <fullName evidence="1">Uncharacterized protein</fullName>
    </submittedName>
</protein>
<sequence>MAQVDVFGPAVKPRCGGQTMFTSLTSLFESEGEKDELSKWWYIPSARLLGVGEVASHVLPTVALPPREVFFTVPENVQPGDIIDVDGPTGPLTVAVPPEHYPGDECSILLSAPSVCVTVPLDAKEGDLIRVENRPGATCEVVVPPGKREGDTFQTVLPSVIVQVPCGASPGDSVSFEIDSGSELCAVVPEGSVPGTFFAVAI</sequence>
<proteinExistence type="predicted"/>
<organism evidence="1">
    <name type="scientific">Noctiluca scintillans</name>
    <name type="common">Sea sparkle</name>
    <name type="synonym">Red tide dinoflagellate</name>
    <dbReference type="NCBI Taxonomy" id="2966"/>
    <lineage>
        <taxon>Eukaryota</taxon>
        <taxon>Sar</taxon>
        <taxon>Alveolata</taxon>
        <taxon>Dinophyceae</taxon>
        <taxon>Noctilucales</taxon>
        <taxon>Noctilucaceae</taxon>
        <taxon>Noctiluca</taxon>
    </lineage>
</organism>
<reference evidence="1" key="1">
    <citation type="submission" date="2021-01" db="EMBL/GenBank/DDBJ databases">
        <authorList>
            <person name="Corre E."/>
            <person name="Pelletier E."/>
            <person name="Niang G."/>
            <person name="Scheremetjew M."/>
            <person name="Finn R."/>
            <person name="Kale V."/>
            <person name="Holt S."/>
            <person name="Cochrane G."/>
            <person name="Meng A."/>
            <person name="Brown T."/>
            <person name="Cohen L."/>
        </authorList>
    </citation>
    <scope>NUCLEOTIDE SEQUENCE</scope>
</reference>
<gene>
    <name evidence="1" type="ORF">NSCI0253_LOCUS36257</name>
</gene>
<dbReference type="EMBL" id="HBFQ01050879">
    <property type="protein sequence ID" value="CAD8861902.1"/>
    <property type="molecule type" value="Transcribed_RNA"/>
</dbReference>
<evidence type="ECO:0000313" key="1">
    <source>
        <dbReference type="EMBL" id="CAD8861902.1"/>
    </source>
</evidence>
<dbReference type="AlphaFoldDB" id="A0A7S1FF11"/>
<name>A0A7S1FF11_NOCSC</name>
<accession>A0A7S1FF11</accession>